<sequence length="185" mass="19180">MDAEKEESNPFESPLAPVAGVDQRRWWALWSATALLTVIAVGAAFSDSWIGLTFLIPLVGVPSLLRTIYDLGRKQAAGWIIDTGVQLQSFCASIAIASVAIIAGGIAGCTVCFTGAIGLGEISPSAGGDLIGLFMVVGVLIGIGAIMGLFYLMGPSKVTQLERRRALHGGPPNAPKRTNESGPAS</sequence>
<keyword evidence="2" id="KW-0472">Membrane</keyword>
<proteinExistence type="predicted"/>
<evidence type="ECO:0000313" key="4">
    <source>
        <dbReference type="Proteomes" id="UP000004358"/>
    </source>
</evidence>
<feature type="transmembrane region" description="Helical" evidence="2">
    <location>
        <begin position="130"/>
        <end position="154"/>
    </location>
</feature>
<feature type="transmembrane region" description="Helical" evidence="2">
    <location>
        <begin position="26"/>
        <end position="43"/>
    </location>
</feature>
<dbReference type="OrthoDB" id="9923713at2"/>
<evidence type="ECO:0000313" key="3">
    <source>
        <dbReference type="EMBL" id="EAQ81425.1"/>
    </source>
</evidence>
<dbReference type="HOGENOM" id="CLU_1458613_0_0_0"/>
<gene>
    <name evidence="3" type="ORF">DSM3645_23576</name>
</gene>
<evidence type="ECO:0000256" key="1">
    <source>
        <dbReference type="SAM" id="MobiDB-lite"/>
    </source>
</evidence>
<feature type="region of interest" description="Disordered" evidence="1">
    <location>
        <begin position="166"/>
        <end position="185"/>
    </location>
</feature>
<name>A3ZQE9_9BACT</name>
<reference evidence="3 4" key="1">
    <citation type="submission" date="2006-02" db="EMBL/GenBank/DDBJ databases">
        <authorList>
            <person name="Amann R."/>
            <person name="Ferriera S."/>
            <person name="Johnson J."/>
            <person name="Kravitz S."/>
            <person name="Halpern A."/>
            <person name="Remington K."/>
            <person name="Beeson K."/>
            <person name="Tran B."/>
            <person name="Rogers Y.-H."/>
            <person name="Friedman R."/>
            <person name="Venter J.C."/>
        </authorList>
    </citation>
    <scope>NUCLEOTIDE SEQUENCE [LARGE SCALE GENOMIC DNA]</scope>
    <source>
        <strain evidence="3 4">DSM 3645</strain>
    </source>
</reference>
<accession>A3ZQE9</accession>
<dbReference type="Proteomes" id="UP000004358">
    <property type="component" value="Unassembled WGS sequence"/>
</dbReference>
<feature type="transmembrane region" description="Helical" evidence="2">
    <location>
        <begin position="90"/>
        <end position="118"/>
    </location>
</feature>
<keyword evidence="2" id="KW-1133">Transmembrane helix</keyword>
<keyword evidence="2" id="KW-0812">Transmembrane</keyword>
<dbReference type="AlphaFoldDB" id="A3ZQE9"/>
<dbReference type="RefSeq" id="WP_002652614.1">
    <property type="nucleotide sequence ID" value="NZ_CH672376.1"/>
</dbReference>
<feature type="transmembrane region" description="Helical" evidence="2">
    <location>
        <begin position="49"/>
        <end position="69"/>
    </location>
</feature>
<organism evidence="3 4">
    <name type="scientific">Blastopirellula marina DSM 3645</name>
    <dbReference type="NCBI Taxonomy" id="314230"/>
    <lineage>
        <taxon>Bacteria</taxon>
        <taxon>Pseudomonadati</taxon>
        <taxon>Planctomycetota</taxon>
        <taxon>Planctomycetia</taxon>
        <taxon>Pirellulales</taxon>
        <taxon>Pirellulaceae</taxon>
        <taxon>Blastopirellula</taxon>
    </lineage>
</organism>
<comment type="caution">
    <text evidence="3">The sequence shown here is derived from an EMBL/GenBank/DDBJ whole genome shotgun (WGS) entry which is preliminary data.</text>
</comment>
<dbReference type="STRING" id="314230.DSM3645_23576"/>
<protein>
    <submittedName>
        <fullName evidence="3">Uncharacterized protein</fullName>
    </submittedName>
</protein>
<dbReference type="EMBL" id="AANZ01000005">
    <property type="protein sequence ID" value="EAQ81425.1"/>
    <property type="molecule type" value="Genomic_DNA"/>
</dbReference>
<evidence type="ECO:0000256" key="2">
    <source>
        <dbReference type="SAM" id="Phobius"/>
    </source>
</evidence>